<protein>
    <submittedName>
        <fullName evidence="2">tRNA-(MS[2]IO[6]A)-hydroxylase (MiaE)-like</fullName>
    </submittedName>
</protein>
<evidence type="ECO:0000313" key="2">
    <source>
        <dbReference type="EMBL" id="SIQ85337.1"/>
    </source>
</evidence>
<dbReference type="Proteomes" id="UP000186096">
    <property type="component" value="Unassembled WGS sequence"/>
</dbReference>
<name>A0A1N6W5D7_9ACTN</name>
<evidence type="ECO:0000313" key="3">
    <source>
        <dbReference type="Proteomes" id="UP000186096"/>
    </source>
</evidence>
<keyword evidence="3" id="KW-1185">Reference proteome</keyword>
<dbReference type="InterPro" id="IPR059125">
    <property type="entry name" value="Ferritin_actino"/>
</dbReference>
<dbReference type="AlphaFoldDB" id="A0A1N6W5D7"/>
<dbReference type="Gene3D" id="1.20.1260.10">
    <property type="match status" value="1"/>
</dbReference>
<reference evidence="3" key="1">
    <citation type="submission" date="2017-01" db="EMBL/GenBank/DDBJ databases">
        <authorList>
            <person name="Varghese N."/>
            <person name="Submissions S."/>
        </authorList>
    </citation>
    <scope>NUCLEOTIDE SEQUENCE [LARGE SCALE GENOMIC DNA]</scope>
    <source>
        <strain evidence="3">ATCC 12950</strain>
    </source>
</reference>
<proteinExistence type="predicted"/>
<feature type="domain" description="Ferritin-like" evidence="1">
    <location>
        <begin position="63"/>
        <end position="243"/>
    </location>
</feature>
<dbReference type="EMBL" id="FTNI01000004">
    <property type="protein sequence ID" value="SIQ85337.1"/>
    <property type="molecule type" value="Genomic_DNA"/>
</dbReference>
<dbReference type="InterPro" id="IPR009078">
    <property type="entry name" value="Ferritin-like_SF"/>
</dbReference>
<dbReference type="CDD" id="cd00657">
    <property type="entry name" value="Ferritin_like"/>
    <property type="match status" value="1"/>
</dbReference>
<dbReference type="SUPFAM" id="SSF47240">
    <property type="entry name" value="Ferritin-like"/>
    <property type="match status" value="1"/>
</dbReference>
<dbReference type="Pfam" id="PF13794">
    <property type="entry name" value="MiaE_2"/>
    <property type="match status" value="1"/>
</dbReference>
<organism evidence="2 3">
    <name type="scientific">Microbispora rosea</name>
    <dbReference type="NCBI Taxonomy" id="58117"/>
    <lineage>
        <taxon>Bacteria</taxon>
        <taxon>Bacillati</taxon>
        <taxon>Actinomycetota</taxon>
        <taxon>Actinomycetes</taxon>
        <taxon>Streptosporangiales</taxon>
        <taxon>Streptosporangiaceae</taxon>
        <taxon>Microbispora</taxon>
    </lineage>
</organism>
<evidence type="ECO:0000259" key="1">
    <source>
        <dbReference type="Pfam" id="PF13794"/>
    </source>
</evidence>
<dbReference type="InterPro" id="IPR012347">
    <property type="entry name" value="Ferritin-like"/>
</dbReference>
<gene>
    <name evidence="2" type="ORF">SAMN05421833_10488</name>
</gene>
<accession>A0A1N6W5D7</accession>
<dbReference type="STRING" id="58117.SAMN05421833_10488"/>
<sequence>MIYTAPIHTVRSHFHEAVYSIPQHGTDFCVFSLKALAAPGVSEGAGGGAAEPYAAPMSDSSPGIVDLLGVLAYAELAAFLRLAEDAALLAPTLNDRAALGDVAATEYGHFRVLRDRLASLGVDPEEAMAPFVEAIDDWHAQTRPKDWHEALIKAYVGVGIAGDFYREAARHTTPSISALVDEVLTDESRGEFAVERVRAALDADPRLCGRLALWARRMVGEALSQGQRLAAVRPRLAALLVGEEGENLAEIGRMFARLTEEHGKRMAALGLTPGP</sequence>